<keyword evidence="4" id="KW-0479">Metal-binding</keyword>
<evidence type="ECO:0000256" key="2">
    <source>
        <dbReference type="ARBA" id="ARBA00010981"/>
    </source>
</evidence>
<evidence type="ECO:0000256" key="3">
    <source>
        <dbReference type="ARBA" id="ARBA00022670"/>
    </source>
</evidence>
<dbReference type="AlphaFoldDB" id="A0A8K0XQV0"/>
<reference evidence="11" key="1">
    <citation type="journal article" date="2021" name="New Phytol.">
        <title>Evolutionary innovations through gain and loss of genes in the ectomycorrhizal Boletales.</title>
        <authorList>
            <person name="Wu G."/>
            <person name="Miyauchi S."/>
            <person name="Morin E."/>
            <person name="Kuo A."/>
            <person name="Drula E."/>
            <person name="Varga T."/>
            <person name="Kohler A."/>
            <person name="Feng B."/>
            <person name="Cao Y."/>
            <person name="Lipzen A."/>
            <person name="Daum C."/>
            <person name="Hundley H."/>
            <person name="Pangilinan J."/>
            <person name="Johnson J."/>
            <person name="Barry K."/>
            <person name="LaButti K."/>
            <person name="Ng V."/>
            <person name="Ahrendt S."/>
            <person name="Min B."/>
            <person name="Choi I.G."/>
            <person name="Park H."/>
            <person name="Plett J.M."/>
            <person name="Magnuson J."/>
            <person name="Spatafora J.W."/>
            <person name="Nagy L.G."/>
            <person name="Henrissat B."/>
            <person name="Grigoriev I.V."/>
            <person name="Yang Z.L."/>
            <person name="Xu J."/>
            <person name="Martin F.M."/>
        </authorList>
    </citation>
    <scope>NUCLEOTIDE SEQUENCE</scope>
    <source>
        <strain evidence="11">KKN 215</strain>
    </source>
</reference>
<keyword evidence="8" id="KW-0482">Metalloprotease</keyword>
<keyword evidence="12" id="KW-1185">Reference proteome</keyword>
<dbReference type="SMART" id="SM00232">
    <property type="entry name" value="JAB_MPN"/>
    <property type="match status" value="1"/>
</dbReference>
<proteinExistence type="inferred from homology"/>
<evidence type="ECO:0000256" key="7">
    <source>
        <dbReference type="ARBA" id="ARBA00022833"/>
    </source>
</evidence>
<dbReference type="GO" id="GO:0140492">
    <property type="term" value="F:metal-dependent deubiquitinase activity"/>
    <property type="evidence" value="ECO:0007669"/>
    <property type="project" value="InterPro"/>
</dbReference>
<evidence type="ECO:0000256" key="8">
    <source>
        <dbReference type="ARBA" id="ARBA00023049"/>
    </source>
</evidence>
<keyword evidence="7" id="KW-0862">Zinc</keyword>
<dbReference type="InterPro" id="IPR000555">
    <property type="entry name" value="JAMM/MPN+_dom"/>
</dbReference>
<evidence type="ECO:0000313" key="12">
    <source>
        <dbReference type="Proteomes" id="UP000813824"/>
    </source>
</evidence>
<evidence type="ECO:0000259" key="10">
    <source>
        <dbReference type="PROSITE" id="PS50249"/>
    </source>
</evidence>
<evidence type="ECO:0000256" key="4">
    <source>
        <dbReference type="ARBA" id="ARBA00022723"/>
    </source>
</evidence>
<dbReference type="GO" id="GO:0006508">
    <property type="term" value="P:proteolysis"/>
    <property type="evidence" value="ECO:0007669"/>
    <property type="project" value="UniProtKB-KW"/>
</dbReference>
<feature type="compositionally biased region" description="Polar residues" evidence="9">
    <location>
        <begin position="432"/>
        <end position="446"/>
    </location>
</feature>
<feature type="compositionally biased region" description="Pro residues" evidence="9">
    <location>
        <begin position="274"/>
        <end position="285"/>
    </location>
</feature>
<dbReference type="Proteomes" id="UP000813824">
    <property type="component" value="Unassembled WGS sequence"/>
</dbReference>
<feature type="compositionally biased region" description="Pro residues" evidence="9">
    <location>
        <begin position="477"/>
        <end position="496"/>
    </location>
</feature>
<evidence type="ECO:0000256" key="6">
    <source>
        <dbReference type="ARBA" id="ARBA00022801"/>
    </source>
</evidence>
<dbReference type="InterPro" id="IPR015063">
    <property type="entry name" value="USP8_dimer"/>
</dbReference>
<dbReference type="Gene3D" id="1.20.58.80">
    <property type="entry name" value="Phosphotransferase system, lactose/cellobiose-type IIA subunit"/>
    <property type="match status" value="1"/>
</dbReference>
<dbReference type="SUPFAM" id="SSF102712">
    <property type="entry name" value="JAB1/MPN domain"/>
    <property type="match status" value="1"/>
</dbReference>
<dbReference type="Pfam" id="PF01398">
    <property type="entry name" value="JAB"/>
    <property type="match status" value="1"/>
</dbReference>
<dbReference type="PANTHER" id="PTHR12947">
    <property type="entry name" value="AMSH-LIKE PROTEASE"/>
    <property type="match status" value="1"/>
</dbReference>
<sequence length="688" mass="77549">MSNSYSPGPSPITMNRRPATIAELAEAARIDLWDPAKGLKHWLRTAERARKAGKSFHEQENWEAAFVEYARAATLVLDKLPTHREYTNLLTAEQRHNLAMNGQELLEYLSELKPKLIKEYEDWVAYYGEPDPSIPSFLSIAKAETAQRKADEQRARQAHDTSRRDEKRRADDRRVRDDASWSEQQRDDGRRRDLASSSETARAERVRDVDEEQYALHAERLRRDEDARNYEAERTRRRVEEKRQVEQDGILRRQAEADATARAVRRDIAHRVSPAPPSMSRPASPPVRSMPVAAPHPRVPNSAQYTDPRQVPSVMSLESPTKYDYDSSTDVESKQEMPWPRSRPTQTQSAPDVVTPTKRLGNGLRYDPPITTTSPAPPDLKVDYPAIMSHHQRDQGYVPSLQSMFSSLSLNNPGPDSSLLFDARPSASNLYSNILPKPSSSVQAASQYRHGMPAPDPHPYQYSSQHVGQRGPSPGGARPPPPIPMKEPISMPPPSASAPRIVPSTSRDPNVRELKTVRLPRECLQKFVSIARVNTLQNKETCGLLLGKDKGNKYIVSTLLIPKQRATSDTCSMDEEELVLQFTEERHLITLGWIHTHPTQSCFMSSVDLHTHSGFQRMLPESFAVVCAPQSKPMFGIFRLTDPGGLQTILECNAKEAFHPHPPVPIYTDCDSSHVQLKDIPIEIVDLR</sequence>
<evidence type="ECO:0000256" key="1">
    <source>
        <dbReference type="ARBA" id="ARBA00001947"/>
    </source>
</evidence>
<dbReference type="GO" id="GO:0070536">
    <property type="term" value="P:protein K63-linked deubiquitination"/>
    <property type="evidence" value="ECO:0007669"/>
    <property type="project" value="InterPro"/>
</dbReference>
<evidence type="ECO:0000313" key="11">
    <source>
        <dbReference type="EMBL" id="KAH8101729.1"/>
    </source>
</evidence>
<comment type="cofactor">
    <cofactor evidence="1">
        <name>Zn(2+)</name>
        <dbReference type="ChEBI" id="CHEBI:29105"/>
    </cofactor>
</comment>
<dbReference type="Gene3D" id="3.40.140.10">
    <property type="entry name" value="Cytidine Deaminase, domain 2"/>
    <property type="match status" value="1"/>
</dbReference>
<dbReference type="InterPro" id="IPR037518">
    <property type="entry name" value="MPN"/>
</dbReference>
<feature type="region of interest" description="Disordered" evidence="9">
    <location>
        <begin position="432"/>
        <end position="507"/>
    </location>
</feature>
<feature type="compositionally biased region" description="Basic and acidic residues" evidence="9">
    <location>
        <begin position="321"/>
        <end position="335"/>
    </location>
</feature>
<feature type="region of interest" description="Disordered" evidence="9">
    <location>
        <begin position="148"/>
        <end position="208"/>
    </location>
</feature>
<evidence type="ECO:0000256" key="9">
    <source>
        <dbReference type="SAM" id="MobiDB-lite"/>
    </source>
</evidence>
<dbReference type="GO" id="GO:0046872">
    <property type="term" value="F:metal ion binding"/>
    <property type="evidence" value="ECO:0007669"/>
    <property type="project" value="UniProtKB-KW"/>
</dbReference>
<name>A0A8K0XQV0_9AGAR</name>
<dbReference type="CDD" id="cd08066">
    <property type="entry name" value="MPN_AMSH_like"/>
    <property type="match status" value="1"/>
</dbReference>
<dbReference type="Pfam" id="PF08969">
    <property type="entry name" value="USP8_dimer"/>
    <property type="match status" value="1"/>
</dbReference>
<dbReference type="OrthoDB" id="3640at2759"/>
<dbReference type="EMBL" id="JAEVFJ010000011">
    <property type="protein sequence ID" value="KAH8101729.1"/>
    <property type="molecule type" value="Genomic_DNA"/>
</dbReference>
<protein>
    <recommendedName>
        <fullName evidence="10">MPN domain-containing protein</fullName>
    </recommendedName>
</protein>
<keyword evidence="3" id="KW-0645">Protease</keyword>
<dbReference type="GO" id="GO:0005768">
    <property type="term" value="C:endosome"/>
    <property type="evidence" value="ECO:0007669"/>
    <property type="project" value="TreeGrafter"/>
</dbReference>
<dbReference type="PANTHER" id="PTHR12947:SF13">
    <property type="entry name" value="FI19924P1"/>
    <property type="match status" value="1"/>
</dbReference>
<keyword evidence="5" id="KW-0833">Ubl conjugation pathway</keyword>
<dbReference type="GO" id="GO:0061578">
    <property type="term" value="F:K63-linked deubiquitinase activity"/>
    <property type="evidence" value="ECO:0007669"/>
    <property type="project" value="InterPro"/>
</dbReference>
<gene>
    <name evidence="11" type="ORF">BXZ70DRAFT_931678</name>
</gene>
<feature type="region of interest" description="Disordered" evidence="9">
    <location>
        <begin position="250"/>
        <end position="378"/>
    </location>
</feature>
<feature type="compositionally biased region" description="Basic and acidic residues" evidence="9">
    <location>
        <begin position="148"/>
        <end position="194"/>
    </location>
</feature>
<comment type="caution">
    <text evidence="11">The sequence shown here is derived from an EMBL/GenBank/DDBJ whole genome shotgun (WGS) entry which is preliminary data.</text>
</comment>
<feature type="domain" description="MPN" evidence="10">
    <location>
        <begin position="516"/>
        <end position="644"/>
    </location>
</feature>
<accession>A0A8K0XQV0</accession>
<comment type="similarity">
    <text evidence="2">Belongs to the peptidase M67C family.</text>
</comment>
<keyword evidence="6" id="KW-0378">Hydrolase</keyword>
<evidence type="ECO:0000256" key="5">
    <source>
        <dbReference type="ARBA" id="ARBA00022786"/>
    </source>
</evidence>
<feature type="compositionally biased region" description="Low complexity" evidence="9">
    <location>
        <begin position="286"/>
        <end position="295"/>
    </location>
</feature>
<dbReference type="InterPro" id="IPR044098">
    <property type="entry name" value="STAMBP/STALP-like_MPN"/>
</dbReference>
<dbReference type="PROSITE" id="PS50249">
    <property type="entry name" value="MPN"/>
    <property type="match status" value="1"/>
</dbReference>
<organism evidence="11 12">
    <name type="scientific">Cristinia sonorae</name>
    <dbReference type="NCBI Taxonomy" id="1940300"/>
    <lineage>
        <taxon>Eukaryota</taxon>
        <taxon>Fungi</taxon>
        <taxon>Dikarya</taxon>
        <taxon>Basidiomycota</taxon>
        <taxon>Agaricomycotina</taxon>
        <taxon>Agaricomycetes</taxon>
        <taxon>Agaricomycetidae</taxon>
        <taxon>Agaricales</taxon>
        <taxon>Pleurotineae</taxon>
        <taxon>Stephanosporaceae</taxon>
        <taxon>Cristinia</taxon>
    </lineage>
</organism>
<dbReference type="GO" id="GO:0016020">
    <property type="term" value="C:membrane"/>
    <property type="evidence" value="ECO:0007669"/>
    <property type="project" value="TreeGrafter"/>
</dbReference>